<dbReference type="InParanoid" id="A0A1E7FQQ7"/>
<dbReference type="Pfam" id="PF14234">
    <property type="entry name" value="DUF4336"/>
    <property type="match status" value="1"/>
</dbReference>
<evidence type="ECO:0000313" key="3">
    <source>
        <dbReference type="Proteomes" id="UP000095751"/>
    </source>
</evidence>
<evidence type="ECO:0000256" key="1">
    <source>
        <dbReference type="SAM" id="SignalP"/>
    </source>
</evidence>
<dbReference type="InterPro" id="IPR036866">
    <property type="entry name" value="RibonucZ/Hydroxyglut_hydro"/>
</dbReference>
<dbReference type="Proteomes" id="UP000095751">
    <property type="component" value="Unassembled WGS sequence"/>
</dbReference>
<dbReference type="PANTHER" id="PTHR33835:SF1">
    <property type="entry name" value="METALLO-BETA-LACTAMASE DOMAIN-CONTAINING PROTEIN"/>
    <property type="match status" value="1"/>
</dbReference>
<gene>
    <name evidence="2" type="ORF">FRACYDRAFT_166913</name>
</gene>
<dbReference type="PANTHER" id="PTHR33835">
    <property type="entry name" value="YALI0C07656P"/>
    <property type="match status" value="1"/>
</dbReference>
<feature type="signal peptide" evidence="1">
    <location>
        <begin position="1"/>
        <end position="26"/>
    </location>
</feature>
<dbReference type="SUPFAM" id="SSF56281">
    <property type="entry name" value="Metallo-hydrolase/oxidoreductase"/>
    <property type="match status" value="1"/>
</dbReference>
<feature type="chain" id="PRO_5009193424" description="Metallo-beta-lactamase domain-containing protein" evidence="1">
    <location>
        <begin position="27"/>
        <end position="336"/>
    </location>
</feature>
<name>A0A1E7FQQ7_9STRA</name>
<proteinExistence type="predicted"/>
<dbReference type="EMBL" id="KV784354">
    <property type="protein sequence ID" value="OEU20435.1"/>
    <property type="molecule type" value="Genomic_DNA"/>
</dbReference>
<dbReference type="AlphaFoldDB" id="A0A1E7FQQ7"/>
<evidence type="ECO:0000313" key="2">
    <source>
        <dbReference type="EMBL" id="OEU20435.1"/>
    </source>
</evidence>
<protein>
    <recommendedName>
        <fullName evidence="4">Metallo-beta-lactamase domain-containing protein</fullName>
    </recommendedName>
</protein>
<dbReference type="OrthoDB" id="421671at2759"/>
<organism evidence="2 3">
    <name type="scientific">Fragilariopsis cylindrus CCMP1102</name>
    <dbReference type="NCBI Taxonomy" id="635003"/>
    <lineage>
        <taxon>Eukaryota</taxon>
        <taxon>Sar</taxon>
        <taxon>Stramenopiles</taxon>
        <taxon>Ochrophyta</taxon>
        <taxon>Bacillariophyta</taxon>
        <taxon>Bacillariophyceae</taxon>
        <taxon>Bacillariophycidae</taxon>
        <taxon>Bacillariales</taxon>
        <taxon>Bacillariaceae</taxon>
        <taxon>Fragilariopsis</taxon>
    </lineage>
</organism>
<dbReference type="KEGG" id="fcy:FRACYDRAFT_166913"/>
<evidence type="ECO:0008006" key="4">
    <source>
        <dbReference type="Google" id="ProtNLM"/>
    </source>
</evidence>
<feature type="non-terminal residue" evidence="2">
    <location>
        <position position="336"/>
    </location>
</feature>
<keyword evidence="3" id="KW-1185">Reference proteome</keyword>
<sequence length="336" mass="38130">MLAVMGYKNSFAYLFLINLLPIEISSLSLGSSNTHDIASLLENAKNIDDNLANGEKLGKYSESSWSNRLGTVLTPAANGVYTGDRAFYWNKIDVGGRMCVIQLDDGDLWVHSPVDLDQETKTAVDKLGTVKYVVSPNYEHLKYAKKWSKAYPDAFMWGCPGLTERLPDIEWEGEIPFGLLRPSESVNKLNNCWDFDVITPLHLKTENNPFTKTPFFNEVIFYHKPSKSLLTTDIYWNYPQVDGVPNSHLSGNNDDGGLAPSVPSIPFGSLLWKFGMDKIYLPFYKKLMINDRKYYDETIKVVLEEWDIDTLIPCHGDIIRGKEKIQQVLSSHFKIN</sequence>
<reference evidence="2 3" key="1">
    <citation type="submission" date="2016-09" db="EMBL/GenBank/DDBJ databases">
        <title>Extensive genetic diversity and differential bi-allelic expression allows diatom success in the polar Southern Ocean.</title>
        <authorList>
            <consortium name="DOE Joint Genome Institute"/>
            <person name="Mock T."/>
            <person name="Otillar R.P."/>
            <person name="Strauss J."/>
            <person name="Dupont C."/>
            <person name="Frickenhaus S."/>
            <person name="Maumus F."/>
            <person name="Mcmullan M."/>
            <person name="Sanges R."/>
            <person name="Schmutz J."/>
            <person name="Toseland A."/>
            <person name="Valas R."/>
            <person name="Veluchamy A."/>
            <person name="Ward B.J."/>
            <person name="Allen A."/>
            <person name="Barry K."/>
            <person name="Falciatore A."/>
            <person name="Ferrante M."/>
            <person name="Fortunato A.E."/>
            <person name="Gloeckner G."/>
            <person name="Gruber A."/>
            <person name="Hipkin R."/>
            <person name="Janech M."/>
            <person name="Kroth P."/>
            <person name="Leese F."/>
            <person name="Lindquist E."/>
            <person name="Lyon B.R."/>
            <person name="Martin J."/>
            <person name="Mayer C."/>
            <person name="Parker M."/>
            <person name="Quesneville H."/>
            <person name="Raymond J."/>
            <person name="Uhlig C."/>
            <person name="Valentin K.U."/>
            <person name="Worden A.Z."/>
            <person name="Armbrust E.V."/>
            <person name="Bowler C."/>
            <person name="Green B."/>
            <person name="Moulton V."/>
            <person name="Van Oosterhout C."/>
            <person name="Grigoriev I."/>
        </authorList>
    </citation>
    <scope>NUCLEOTIDE SEQUENCE [LARGE SCALE GENOMIC DNA]</scope>
    <source>
        <strain evidence="2 3">CCMP1102</strain>
    </source>
</reference>
<keyword evidence="1" id="KW-0732">Signal</keyword>
<dbReference type="InterPro" id="IPR025638">
    <property type="entry name" value="DUF4336"/>
</dbReference>
<accession>A0A1E7FQQ7</accession>